<accession>A0A062UGQ4</accession>
<evidence type="ECO:0000313" key="3">
    <source>
        <dbReference type="Proteomes" id="UP000027190"/>
    </source>
</evidence>
<feature type="transmembrane region" description="Helical" evidence="1">
    <location>
        <begin position="149"/>
        <end position="168"/>
    </location>
</feature>
<organism evidence="2 3">
    <name type="scientific">Hyphomonas chukchiensis</name>
    <dbReference type="NCBI Taxonomy" id="1280947"/>
    <lineage>
        <taxon>Bacteria</taxon>
        <taxon>Pseudomonadati</taxon>
        <taxon>Pseudomonadota</taxon>
        <taxon>Alphaproteobacteria</taxon>
        <taxon>Hyphomonadales</taxon>
        <taxon>Hyphomonadaceae</taxon>
        <taxon>Hyphomonas</taxon>
    </lineage>
</organism>
<evidence type="ECO:0000313" key="2">
    <source>
        <dbReference type="EMBL" id="KCZ56893.1"/>
    </source>
</evidence>
<name>A0A062UGQ4_9PROT</name>
<dbReference type="Proteomes" id="UP000027190">
    <property type="component" value="Unassembled WGS sequence"/>
</dbReference>
<keyword evidence="3" id="KW-1185">Reference proteome</keyword>
<dbReference type="EMBL" id="AWFG01000038">
    <property type="protein sequence ID" value="KCZ56893.1"/>
    <property type="molecule type" value="Genomic_DNA"/>
</dbReference>
<evidence type="ECO:0008006" key="4">
    <source>
        <dbReference type="Google" id="ProtNLM"/>
    </source>
</evidence>
<feature type="transmembrane region" description="Helical" evidence="1">
    <location>
        <begin position="291"/>
        <end position="314"/>
    </location>
</feature>
<feature type="transmembrane region" description="Helical" evidence="1">
    <location>
        <begin position="180"/>
        <end position="201"/>
    </location>
</feature>
<dbReference type="PATRIC" id="fig|1280947.3.peg.2476"/>
<keyword evidence="1" id="KW-0472">Membrane</keyword>
<feature type="transmembrane region" description="Helical" evidence="1">
    <location>
        <begin position="92"/>
        <end position="111"/>
    </location>
</feature>
<dbReference type="STRING" id="1280947.HY30_18145"/>
<feature type="transmembrane region" description="Helical" evidence="1">
    <location>
        <begin position="21"/>
        <end position="44"/>
    </location>
</feature>
<proteinExistence type="predicted"/>
<keyword evidence="1" id="KW-0812">Transmembrane</keyword>
<protein>
    <recommendedName>
        <fullName evidence="4">Glycosyltransferase RgtA/B/C/D-like domain-containing protein</fullName>
    </recommendedName>
</protein>
<feature type="transmembrane region" description="Helical" evidence="1">
    <location>
        <begin position="207"/>
        <end position="224"/>
    </location>
</feature>
<feature type="transmembrane region" description="Helical" evidence="1">
    <location>
        <begin position="253"/>
        <end position="271"/>
    </location>
</feature>
<comment type="caution">
    <text evidence="2">The sequence shown here is derived from an EMBL/GenBank/DDBJ whole genome shotgun (WGS) entry which is preliminary data.</text>
</comment>
<feature type="transmembrane region" description="Helical" evidence="1">
    <location>
        <begin position="64"/>
        <end position="83"/>
    </location>
</feature>
<feature type="transmembrane region" description="Helical" evidence="1">
    <location>
        <begin position="525"/>
        <end position="548"/>
    </location>
</feature>
<dbReference type="AlphaFoldDB" id="A0A062UGQ4"/>
<reference evidence="2 3" key="1">
    <citation type="journal article" date="2014" name="Antonie Van Leeuwenhoek">
        <title>Hyphomonas beringensis sp. nov. and Hyphomonas chukchiensis sp. nov., isolated from surface seawater of the Bering Sea and Chukchi Sea.</title>
        <authorList>
            <person name="Li C."/>
            <person name="Lai Q."/>
            <person name="Li G."/>
            <person name="Dong C."/>
            <person name="Wang J."/>
            <person name="Liao Y."/>
            <person name="Shao Z."/>
        </authorList>
    </citation>
    <scope>NUCLEOTIDE SEQUENCE [LARGE SCALE GENOMIC DNA]</scope>
    <source>
        <strain evidence="2 3">BH-BN04-4</strain>
    </source>
</reference>
<gene>
    <name evidence="2" type="ORF">HY30_18145</name>
</gene>
<dbReference type="RefSeq" id="WP_034740892.1">
    <property type="nucleotide sequence ID" value="NZ_AWFG01000038.1"/>
</dbReference>
<feature type="transmembrane region" description="Helical" evidence="1">
    <location>
        <begin position="478"/>
        <end position="495"/>
    </location>
</feature>
<keyword evidence="1" id="KW-1133">Transmembrane helix</keyword>
<sequence>MKFNQLRHAVGDEGILRSRNVRTIILIGGAFMLLELCSLIWISVFDWWSIEPLARRGLGFPLAALGYGVIFWAICAFFCIYFLKLERVGRRLFLLFGSLFLAALLLGWPGFYMSDSFAAVEQGRHFPIDTWLGPYTAIITQSVLQHIPFLGALAFFQVSFYALGLAYAGQVLMRGRGGRVGAVVLVVLVLINVPSVFTALLVTRDSWFAILSVFLVTECIVFMREREWRRSGVLLRLVVLGMLAYLLRSDGLIYLAVIVFGIGFRLLVEALRAHASARNIALDGLAVGARVLSPVLGIFLVANILTVVFLPSYFSAAEYRITMWLNPVGYIINHAEQPLSDADLEPIGAVIPISLIRDVGDDTGVNAFWEAKETGQLNPPMTPNGTSRVSSAALDLIQSHPGLWLENRVAVFKAANFGRTEGDQVYPRQAFANSVYSQNEIARWARPVRYEGIWPDGRRAVEQFMLASTQHSLLRLQWAFWPEILLCLGIMLVCWRHAGLGFAGAVLLSRVPVLFVFAPEGQYKYYAAIDMAAPILLAAAIPLVIAMLKKPGRSHQASST</sequence>
<evidence type="ECO:0000256" key="1">
    <source>
        <dbReference type="SAM" id="Phobius"/>
    </source>
</evidence>